<gene>
    <name evidence="1" type="ORF">GM655_09985</name>
</gene>
<dbReference type="Proteomes" id="UP000735592">
    <property type="component" value="Unassembled WGS sequence"/>
</dbReference>
<dbReference type="RefSeq" id="WP_155434518.1">
    <property type="nucleotide sequence ID" value="NZ_JBHLXK010000004.1"/>
</dbReference>
<accession>A0ABW9SNF9</accession>
<name>A0ABW9SNF9_9BURK</name>
<sequence length="138" mass="15207">MEVVTPSHTHLNSEPTPIVLDAPYGAMHVNRIDDIDHASMRAEQLCELLTLMSANDKQRTMLRLAKQLASEMLDKAKAALATDIGEDLRAAAKFADEVMSFLLDISQEELSNMLWLAQQICDELSGTLHGMADERGVA</sequence>
<protein>
    <recommendedName>
        <fullName evidence="3">DUF3077 domain-containing protein</fullName>
    </recommendedName>
</protein>
<evidence type="ECO:0008006" key="3">
    <source>
        <dbReference type="Google" id="ProtNLM"/>
    </source>
</evidence>
<evidence type="ECO:0000313" key="1">
    <source>
        <dbReference type="EMBL" id="MTW33156.1"/>
    </source>
</evidence>
<evidence type="ECO:0000313" key="2">
    <source>
        <dbReference type="Proteomes" id="UP000735592"/>
    </source>
</evidence>
<proteinExistence type="predicted"/>
<organism evidence="1 2">
    <name type="scientific">Pseudoduganella danionis</name>
    <dbReference type="NCBI Taxonomy" id="1890295"/>
    <lineage>
        <taxon>Bacteria</taxon>
        <taxon>Pseudomonadati</taxon>
        <taxon>Pseudomonadota</taxon>
        <taxon>Betaproteobacteria</taxon>
        <taxon>Burkholderiales</taxon>
        <taxon>Oxalobacteraceae</taxon>
        <taxon>Telluria group</taxon>
        <taxon>Pseudoduganella</taxon>
    </lineage>
</organism>
<reference evidence="1 2" key="1">
    <citation type="submission" date="2019-11" db="EMBL/GenBank/DDBJ databases">
        <title>Type strains purchased from KCTC, JCM and DSMZ.</title>
        <authorList>
            <person name="Lu H."/>
        </authorList>
    </citation>
    <scope>NUCLEOTIDE SEQUENCE [LARGE SCALE GENOMIC DNA]</scope>
    <source>
        <strain evidence="1 2">DSM 103461</strain>
    </source>
</reference>
<dbReference type="EMBL" id="WNKW01000002">
    <property type="protein sequence ID" value="MTW33156.1"/>
    <property type="molecule type" value="Genomic_DNA"/>
</dbReference>
<keyword evidence="2" id="KW-1185">Reference proteome</keyword>
<comment type="caution">
    <text evidence="1">The sequence shown here is derived from an EMBL/GenBank/DDBJ whole genome shotgun (WGS) entry which is preliminary data.</text>
</comment>